<dbReference type="OrthoDB" id="2128064at2759"/>
<keyword evidence="1" id="KW-0812">Transmembrane</keyword>
<evidence type="ECO:0000313" key="4">
    <source>
        <dbReference type="Proteomes" id="UP000031192"/>
    </source>
</evidence>
<evidence type="ECO:0000259" key="2">
    <source>
        <dbReference type="Pfam" id="PF14342"/>
    </source>
</evidence>
<dbReference type="Pfam" id="PF14342">
    <property type="entry name" value="DUF4396"/>
    <property type="match status" value="1"/>
</dbReference>
<comment type="caution">
    <text evidence="3">The sequence shown here is derived from an EMBL/GenBank/DDBJ whole genome shotgun (WGS) entry which is preliminary data.</text>
</comment>
<dbReference type="Proteomes" id="UP000031192">
    <property type="component" value="Unassembled WGS sequence"/>
</dbReference>
<sequence>MSEAEKPHGWLFFFYAYASAIKTTTTQDALFVRAQSWIDSLLPEEWNFSISQARQFRASCANESLFIYQSGNPNGARLAVLSGAATATRLMISQQRMWMNRFTSCRARSVFCSKRKPWQLRMACHNSGDKTNNTNRNACGVTSKPNLASPFALDFWASKPTWRRASVNTLRCLVGCTAGDFSAMWYLQASQPDLGMGAIMAISMASGITTSLALETVLLRKGRDNMSWPVAAKTAAGMSMISMMTMELAENAVDYHLTGGQVAVDSPAFWAAGAVAMAAGFLAPLPYNYLRLKKYGKACH</sequence>
<evidence type="ECO:0000313" key="3">
    <source>
        <dbReference type="EMBL" id="KID86260.1"/>
    </source>
</evidence>
<dbReference type="EMBL" id="AZNH01000023">
    <property type="protein sequence ID" value="KID86260.1"/>
    <property type="molecule type" value="Genomic_DNA"/>
</dbReference>
<keyword evidence="4" id="KW-1185">Reference proteome</keyword>
<keyword evidence="1" id="KW-0472">Membrane</keyword>
<feature type="transmembrane region" description="Helical" evidence="1">
    <location>
        <begin position="269"/>
        <end position="290"/>
    </location>
</feature>
<feature type="transmembrane region" description="Helical" evidence="1">
    <location>
        <begin position="230"/>
        <end position="249"/>
    </location>
</feature>
<feature type="transmembrane region" description="Helical" evidence="1">
    <location>
        <begin position="194"/>
        <end position="218"/>
    </location>
</feature>
<name>A0A0B4GGS8_METGA</name>
<dbReference type="AlphaFoldDB" id="A0A0B4GGS8"/>
<gene>
    <name evidence="3" type="ORF">MGU_06693</name>
</gene>
<accession>A0A0B4GGS8</accession>
<keyword evidence="1" id="KW-1133">Transmembrane helix</keyword>
<proteinExistence type="predicted"/>
<feature type="domain" description="DUF4396" evidence="2">
    <location>
        <begin position="161"/>
        <end position="297"/>
    </location>
</feature>
<dbReference type="HOGENOM" id="CLU_080767_0_0_1"/>
<organism evidence="3 4">
    <name type="scientific">Metarhizium guizhouense (strain ARSEF 977)</name>
    <dbReference type="NCBI Taxonomy" id="1276136"/>
    <lineage>
        <taxon>Eukaryota</taxon>
        <taxon>Fungi</taxon>
        <taxon>Dikarya</taxon>
        <taxon>Ascomycota</taxon>
        <taxon>Pezizomycotina</taxon>
        <taxon>Sordariomycetes</taxon>
        <taxon>Hypocreomycetidae</taxon>
        <taxon>Hypocreales</taxon>
        <taxon>Clavicipitaceae</taxon>
        <taxon>Metarhizium</taxon>
    </lineage>
</organism>
<dbReference type="InterPro" id="IPR025509">
    <property type="entry name" value="DUF4396"/>
</dbReference>
<protein>
    <recommendedName>
        <fullName evidence="2">DUF4396 domain-containing protein</fullName>
    </recommendedName>
</protein>
<evidence type="ECO:0000256" key="1">
    <source>
        <dbReference type="SAM" id="Phobius"/>
    </source>
</evidence>
<reference evidence="3 4" key="1">
    <citation type="journal article" date="2014" name="Proc. Natl. Acad. Sci. U.S.A.">
        <title>Trajectory and genomic determinants of fungal-pathogen speciation and host adaptation.</title>
        <authorList>
            <person name="Hu X."/>
            <person name="Xiao G."/>
            <person name="Zheng P."/>
            <person name="Shang Y."/>
            <person name="Su Y."/>
            <person name="Zhang X."/>
            <person name="Liu X."/>
            <person name="Zhan S."/>
            <person name="St Leger R.J."/>
            <person name="Wang C."/>
        </authorList>
    </citation>
    <scope>NUCLEOTIDE SEQUENCE [LARGE SCALE GENOMIC DNA]</scope>
    <source>
        <strain evidence="3 4">ARSEF 977</strain>
    </source>
</reference>